<evidence type="ECO:0000313" key="2">
    <source>
        <dbReference type="EMBL" id="ROT66485.1"/>
    </source>
</evidence>
<dbReference type="EMBL" id="QCYY01002927">
    <property type="protein sequence ID" value="ROT66485.1"/>
    <property type="molecule type" value="Genomic_DNA"/>
</dbReference>
<protein>
    <recommendedName>
        <fullName evidence="4">Sushi domain-containing protein</fullName>
    </recommendedName>
</protein>
<accession>A0A423SQH7</accession>
<keyword evidence="1" id="KW-0732">Signal</keyword>
<keyword evidence="3" id="KW-1185">Reference proteome</keyword>
<comment type="caution">
    <text evidence="2">The sequence shown here is derived from an EMBL/GenBank/DDBJ whole genome shotgun (WGS) entry which is preliminary data.</text>
</comment>
<name>A0A423SQH7_PENVA</name>
<reference evidence="2 3" key="2">
    <citation type="submission" date="2019-01" db="EMBL/GenBank/DDBJ databases">
        <title>The decoding of complex shrimp genome reveals the adaptation for benthos swimmer, frequently molting mechanism and breeding impact on genome.</title>
        <authorList>
            <person name="Sun Y."/>
            <person name="Gao Y."/>
            <person name="Yu Y."/>
        </authorList>
    </citation>
    <scope>NUCLEOTIDE SEQUENCE [LARGE SCALE GENOMIC DNA]</scope>
    <source>
        <tissue evidence="2">Muscle</tissue>
    </source>
</reference>
<sequence>MLRLVVYALLGLTGNYLGSYAMMPDVPQSCTFPDVPGAEKHVLGQRAVAWTCKRANATWSTGELVLLRSCGDNLSALPSCVPSPPTSGGIKPCTDAPPVPTNAVLKYQFGRNGSYGRYYECKKESGWVFGTTGRLTQCLMGKWTPIYDMCDEGLVRLRGRGIEAAGLSLGVEQRGQGPPHVRFLGGDVKPQESSSLRTCM</sequence>
<proteinExistence type="predicted"/>
<gene>
    <name evidence="2" type="ORF">C7M84_015485</name>
</gene>
<dbReference type="Proteomes" id="UP000283509">
    <property type="component" value="Unassembled WGS sequence"/>
</dbReference>
<evidence type="ECO:0008006" key="4">
    <source>
        <dbReference type="Google" id="ProtNLM"/>
    </source>
</evidence>
<feature type="signal peptide" evidence="1">
    <location>
        <begin position="1"/>
        <end position="21"/>
    </location>
</feature>
<organism evidence="2 3">
    <name type="scientific">Penaeus vannamei</name>
    <name type="common">Whiteleg shrimp</name>
    <name type="synonym">Litopenaeus vannamei</name>
    <dbReference type="NCBI Taxonomy" id="6689"/>
    <lineage>
        <taxon>Eukaryota</taxon>
        <taxon>Metazoa</taxon>
        <taxon>Ecdysozoa</taxon>
        <taxon>Arthropoda</taxon>
        <taxon>Crustacea</taxon>
        <taxon>Multicrustacea</taxon>
        <taxon>Malacostraca</taxon>
        <taxon>Eumalacostraca</taxon>
        <taxon>Eucarida</taxon>
        <taxon>Decapoda</taxon>
        <taxon>Dendrobranchiata</taxon>
        <taxon>Penaeoidea</taxon>
        <taxon>Penaeidae</taxon>
        <taxon>Penaeus</taxon>
    </lineage>
</organism>
<evidence type="ECO:0000256" key="1">
    <source>
        <dbReference type="SAM" id="SignalP"/>
    </source>
</evidence>
<reference evidence="2 3" key="1">
    <citation type="submission" date="2018-04" db="EMBL/GenBank/DDBJ databases">
        <authorList>
            <person name="Zhang X."/>
            <person name="Yuan J."/>
            <person name="Li F."/>
            <person name="Xiang J."/>
        </authorList>
    </citation>
    <scope>NUCLEOTIDE SEQUENCE [LARGE SCALE GENOMIC DNA]</scope>
    <source>
        <tissue evidence="2">Muscle</tissue>
    </source>
</reference>
<dbReference type="AlphaFoldDB" id="A0A423SQH7"/>
<evidence type="ECO:0000313" key="3">
    <source>
        <dbReference type="Proteomes" id="UP000283509"/>
    </source>
</evidence>
<feature type="chain" id="PRO_5019164087" description="Sushi domain-containing protein" evidence="1">
    <location>
        <begin position="22"/>
        <end position="200"/>
    </location>
</feature>